<feature type="signal peptide" evidence="2">
    <location>
        <begin position="1"/>
        <end position="25"/>
    </location>
</feature>
<feature type="compositionally biased region" description="Polar residues" evidence="1">
    <location>
        <begin position="557"/>
        <end position="583"/>
    </location>
</feature>
<feature type="chain" id="PRO_5038331249" evidence="2">
    <location>
        <begin position="26"/>
        <end position="1618"/>
    </location>
</feature>
<comment type="caution">
    <text evidence="3">The sequence shown here is derived from an EMBL/GenBank/DDBJ whole genome shotgun (WGS) entry which is preliminary data.</text>
</comment>
<accession>A0A0B8QV67</accession>
<dbReference type="PATRIC" id="fig|1360.96.peg.811"/>
<dbReference type="EMBL" id="BBSI01000030">
    <property type="protein sequence ID" value="GAM80887.1"/>
    <property type="molecule type" value="Genomic_DNA"/>
</dbReference>
<organism evidence="3 4">
    <name type="scientific">Lactococcus lactis subsp. lactis</name>
    <name type="common">Streptococcus lactis</name>
    <dbReference type="NCBI Taxonomy" id="1360"/>
    <lineage>
        <taxon>Bacteria</taxon>
        <taxon>Bacillati</taxon>
        <taxon>Bacillota</taxon>
        <taxon>Bacilli</taxon>
        <taxon>Lactobacillales</taxon>
        <taxon>Streptococcaceae</taxon>
        <taxon>Lactococcus</taxon>
    </lineage>
</organism>
<feature type="region of interest" description="Disordered" evidence="1">
    <location>
        <begin position="555"/>
        <end position="584"/>
    </location>
</feature>
<protein>
    <submittedName>
        <fullName evidence="3">Uncharacterized protein conserved in bacteria</fullName>
    </submittedName>
</protein>
<sequence>MQRKYKFKLVTFIMLLELVSSMNLGAIFQGINSEPITATSLGKVLSSQEVGATTSNTSMNTMLKSVVPTSSTFNGVSLTQPSRPALNIKLPTEATNGTSFGYQQSISGLPNVAAGQISVIQGGSTIYNVSGVSDPNVQAALSFIASNASNSNDYVLFIGGNVTLSNSMANTGAEGTFSGLSGKVKSLTIVANTTDSLTSTPNVAATGSYTITTPTNNYFGAPTVFRNITVAATYDNFYAQGNSIAFMPGSNFTGSGISIYGGTAGTSNVTGDTNIYVASTGTGTMSFYGGNNAGGNISGSTHVSITNASGLGTVTGGNASGGIINGNTNVSVTGFTGNVGNIYGAGVGTSASPVTVNGNVYNNWNSSIEGASYNTRYYGGTANGTVKGTIYNTFKGLGSWNGQEGYDGGSDTGIVGQSGNSGDAIVNSVDTSQFTGTGQYDFAGAGGAQNRNSGTVYGNITSYVKTGFTNAPISSFSGGFGQAYYGYTISGMQSNATNDANPSSGAAIAASNSTIKIYGNIYSWAQGGTFSTGTGNNYMRGGGYGYVQGNSILEVGDSSTAPGGNTTGENGVSDGSRSSSNRTGVGGSGFVNVGYGTANGNTIATSNLAYKSMTSGYQAINASDIVGGGGTEGSDNSYWQVGDSTTIQNNDIARWTYGDCFGGYHQGNSYNFNNGGIQDTLEGAGYTGTLYGNSNTQMNNGQVDWFESGGSWNNRVIQGNMTNVIYNGVINAIAGGNYGSGGGNVTGGNSEVDVYGGDFSGNPRTGTKQLCGGNFYNASNTIRGNSTLNLDLSGHTGNTFKFPTGNTYLSGGNGYGNTLTKVGSGSSNVITLSIKTGDATANTLASAILYGDGQSNGNSNTYTNVGTININIQNMSSTTPMSVGSVYGTNYTQALQYNTNINISDGVNIKGSVNSGGTNDNYQTSVTTGKASVAAVNLGDNSSQLPINISGTLANFTNAKISPNATVNVSGSFLNGNGATAVNHAASYNTTGNLILGTSSTLAITSSSSLISIAKMTVGSNITLSTPYVQTSGLINLSDLDMSTNNGSLFWSPIGTATSPTNTFGGAYWGTQRGFPVFTFNGGDTATKSGAVNISPNNFSGVDSAKNYAFLGDYTMSSLSTPSNPTWIGYVVPGQVRVYNTTGDADSGNWQHHLKSNVTTGNPVAGQTMQAWASVASDTDASSIKVMYVMGYSDSTTAPFSFTAKAPYYIKSRTATAFDGKVLNNYPSTNPNFDVNAGTTGATRNFGTRDYFVGNQQDGTNDQAIYGSYIVQNVATDNTTSLSAGNYILPNKVSAINASSLTQAQLQKIVGLKGVGVMTDITTSGDPLSSINNAGNTIQDPTTSDTNVKDKSYAEIPVSWTLGKSSTNSNIVVVPQAAVISSDSQTALNVYDASMTSDDAHDLKDQKDLDGNWTYALAFKADGTIEEPVISSPSNLVTTLQTIQANNPIIDGDGNIRPVTYTYNGLSKDITLNLTFGSISLSTPNSYDFGTLDVSPKPLISWATSPASDVVVTDTRTGSALKPWYVSVAQTQDLKGLTNNNNLASYLFFKDSTGSKVITSDALQIYANTSPTTGTFKLNQNWNSTSGEGIQLNIPVDHQEKGTYEGQLTWSLNNVPSN</sequence>
<gene>
    <name evidence="3" type="ORF">JCM5805K_2004</name>
</gene>
<dbReference type="RefSeq" id="WP_025016687.1">
    <property type="nucleotide sequence ID" value="NZ_BAABQR010000005.1"/>
</dbReference>
<evidence type="ECO:0000313" key="3">
    <source>
        <dbReference type="EMBL" id="GAM80887.1"/>
    </source>
</evidence>
<proteinExistence type="predicted"/>
<keyword evidence="2" id="KW-0732">Signal</keyword>
<reference evidence="3 4" key="1">
    <citation type="submission" date="2015-01" db="EMBL/GenBank/DDBJ databases">
        <title>Lactococcus lactis subsp.lactis JCM 5805 whole genome shotgun sequence.</title>
        <authorList>
            <person name="Fujii T."/>
            <person name="Tomita Y."/>
            <person name="Ikushima S."/>
            <person name="Fujiwara D."/>
        </authorList>
    </citation>
    <scope>NUCLEOTIDE SEQUENCE [LARGE SCALE GENOMIC DNA]</scope>
    <source>
        <strain evidence="3 4">JCM 5805</strain>
    </source>
</reference>
<evidence type="ECO:0000313" key="4">
    <source>
        <dbReference type="Proteomes" id="UP000031847"/>
    </source>
</evidence>
<dbReference type="Proteomes" id="UP000031847">
    <property type="component" value="Unassembled WGS sequence"/>
</dbReference>
<evidence type="ECO:0000256" key="1">
    <source>
        <dbReference type="SAM" id="MobiDB-lite"/>
    </source>
</evidence>
<evidence type="ECO:0000256" key="2">
    <source>
        <dbReference type="SAM" id="SignalP"/>
    </source>
</evidence>
<name>A0A0B8QV67_LACLL</name>